<dbReference type="RefSeq" id="WP_062412580.1">
    <property type="nucleotide sequence ID" value="NZ_JAJCIO010000014.1"/>
</dbReference>
<evidence type="ECO:0000259" key="1">
    <source>
        <dbReference type="Pfam" id="PF10105"/>
    </source>
</evidence>
<organism evidence="2 3">
    <name type="scientific">Megasphaera massiliensis</name>
    <dbReference type="NCBI Taxonomy" id="1232428"/>
    <lineage>
        <taxon>Bacteria</taxon>
        <taxon>Bacillati</taxon>
        <taxon>Bacillota</taxon>
        <taxon>Negativicutes</taxon>
        <taxon>Veillonellales</taxon>
        <taxon>Veillonellaceae</taxon>
        <taxon>Megasphaera</taxon>
    </lineage>
</organism>
<keyword evidence="3" id="KW-1185">Reference proteome</keyword>
<proteinExistence type="predicted"/>
<gene>
    <name evidence="2" type="ORF">NE675_09245</name>
</gene>
<evidence type="ECO:0000313" key="3">
    <source>
        <dbReference type="Proteomes" id="UP001206692"/>
    </source>
</evidence>
<reference evidence="2 3" key="1">
    <citation type="submission" date="2022-06" db="EMBL/GenBank/DDBJ databases">
        <title>Isolation of gut microbiota from human fecal samples.</title>
        <authorList>
            <person name="Pamer E.G."/>
            <person name="Barat B."/>
            <person name="Waligurski E."/>
            <person name="Medina S."/>
            <person name="Paddock L."/>
            <person name="Mostad J."/>
        </authorList>
    </citation>
    <scope>NUCLEOTIDE SEQUENCE [LARGE SCALE GENOMIC DNA]</scope>
    <source>
        <strain evidence="2 3">DFI.1.1</strain>
    </source>
</reference>
<dbReference type="Pfam" id="PF10105">
    <property type="entry name" value="DUF2344"/>
    <property type="match status" value="1"/>
</dbReference>
<feature type="domain" description="DUF2344" evidence="1">
    <location>
        <begin position="3"/>
        <end position="182"/>
    </location>
</feature>
<protein>
    <submittedName>
        <fullName evidence="2">TIGR03936 family radical SAM-associated protein</fullName>
    </submittedName>
</protein>
<name>A0ABT1STZ6_9FIRM</name>
<dbReference type="EMBL" id="JANGEW010000017">
    <property type="protein sequence ID" value="MCQ5343202.1"/>
    <property type="molecule type" value="Genomic_DNA"/>
</dbReference>
<evidence type="ECO:0000313" key="2">
    <source>
        <dbReference type="EMBL" id="MCQ5343202.1"/>
    </source>
</evidence>
<dbReference type="NCBIfam" id="TIGR03936">
    <property type="entry name" value="sam_1_link_chp"/>
    <property type="match status" value="1"/>
</dbReference>
<comment type="caution">
    <text evidence="2">The sequence shown here is derived from an EMBL/GenBank/DDBJ whole genome shotgun (WGS) entry which is preliminary data.</text>
</comment>
<dbReference type="InterPro" id="IPR018768">
    <property type="entry name" value="DUF2344"/>
</dbReference>
<sequence>MARIRLAVKKDGALQFLSHLDFARAVRYVIIRAKLPICYSEGFNPHMKLSFASALGVGVSADIEYMDMELAEKIPVSDVMARMNETSPQGFTVLDGRYVDPKAPKLMAIANYAVYTLRGPLKEDLSQDGLNAVLQRFNEAESVLYEKVSHKGKHRVRTIEVKNHVIEAIHGNVKDGDVYLTVGIYQTGEGAIKPIQVWEVLEKDFGLPVHADMMLARRTGIFVRKDDGKTASLFEGYDER</sequence>
<dbReference type="Proteomes" id="UP001206692">
    <property type="component" value="Unassembled WGS sequence"/>
</dbReference>
<accession>A0ABT1STZ6</accession>